<feature type="transmembrane region" description="Helical" evidence="13">
    <location>
        <begin position="135"/>
        <end position="154"/>
    </location>
</feature>
<keyword evidence="9 13" id="KW-1133">Transmembrane helix</keyword>
<keyword evidence="5" id="KW-0808">Transferase</keyword>
<dbReference type="Proteomes" id="UP000663829">
    <property type="component" value="Unassembled WGS sequence"/>
</dbReference>
<accession>A0A814Z2W3</accession>
<keyword evidence="4" id="KW-0328">Glycosyltransferase</keyword>
<keyword evidence="11" id="KW-0325">Glycoprotein</keyword>
<evidence type="ECO:0000313" key="15">
    <source>
        <dbReference type="EMBL" id="CAF1236296.1"/>
    </source>
</evidence>
<dbReference type="InterPro" id="IPR003406">
    <property type="entry name" value="Glyco_trans_14"/>
</dbReference>
<evidence type="ECO:0000256" key="7">
    <source>
        <dbReference type="ARBA" id="ARBA00022968"/>
    </source>
</evidence>
<comment type="caution">
    <text evidence="15">The sequence shown here is derived from an EMBL/GenBank/DDBJ whole genome shotgun (WGS) entry which is preliminary data.</text>
</comment>
<dbReference type="CDD" id="cd08760">
    <property type="entry name" value="Cyt_b561_FRRS1_like"/>
    <property type="match status" value="1"/>
</dbReference>
<organism evidence="15 17">
    <name type="scientific">Didymodactylos carnosus</name>
    <dbReference type="NCBI Taxonomy" id="1234261"/>
    <lineage>
        <taxon>Eukaryota</taxon>
        <taxon>Metazoa</taxon>
        <taxon>Spiralia</taxon>
        <taxon>Gnathifera</taxon>
        <taxon>Rotifera</taxon>
        <taxon>Eurotatoria</taxon>
        <taxon>Bdelloidea</taxon>
        <taxon>Philodinida</taxon>
        <taxon>Philodinidae</taxon>
        <taxon>Didymodactylos</taxon>
    </lineage>
</organism>
<dbReference type="EMBL" id="CAJOBC010009873">
    <property type="protein sequence ID" value="CAF3998639.1"/>
    <property type="molecule type" value="Genomic_DNA"/>
</dbReference>
<keyword evidence="6 13" id="KW-0812">Transmembrane</keyword>
<evidence type="ECO:0000256" key="10">
    <source>
        <dbReference type="ARBA" id="ARBA00023136"/>
    </source>
</evidence>
<dbReference type="Proteomes" id="UP000681722">
    <property type="component" value="Unassembled WGS sequence"/>
</dbReference>
<protein>
    <recommendedName>
        <fullName evidence="14">Cytochrome b561 domain-containing protein</fullName>
    </recommendedName>
</protein>
<evidence type="ECO:0000256" key="6">
    <source>
        <dbReference type="ARBA" id="ARBA00022692"/>
    </source>
</evidence>
<keyword evidence="7" id="KW-0735">Signal-anchor</keyword>
<dbReference type="PANTHER" id="PTHR19297">
    <property type="entry name" value="GLYCOSYLTRANSFERASE 14 FAMILY MEMBER"/>
    <property type="match status" value="1"/>
</dbReference>
<evidence type="ECO:0000256" key="13">
    <source>
        <dbReference type="SAM" id="Phobius"/>
    </source>
</evidence>
<feature type="transmembrane region" description="Helical" evidence="13">
    <location>
        <begin position="55"/>
        <end position="74"/>
    </location>
</feature>
<dbReference type="GO" id="GO:0016020">
    <property type="term" value="C:membrane"/>
    <property type="evidence" value="ECO:0007669"/>
    <property type="project" value="UniProtKB-SubCell"/>
</dbReference>
<feature type="domain" description="Cytochrome b561" evidence="14">
    <location>
        <begin position="1"/>
        <end position="187"/>
    </location>
</feature>
<evidence type="ECO:0000256" key="2">
    <source>
        <dbReference type="ARBA" id="ARBA00004922"/>
    </source>
</evidence>
<evidence type="ECO:0000259" key="14">
    <source>
        <dbReference type="PROSITE" id="PS50939"/>
    </source>
</evidence>
<keyword evidence="10 13" id="KW-0472">Membrane</keyword>
<evidence type="ECO:0000256" key="11">
    <source>
        <dbReference type="ARBA" id="ARBA00023180"/>
    </source>
</evidence>
<evidence type="ECO:0000256" key="3">
    <source>
        <dbReference type="ARBA" id="ARBA00022448"/>
    </source>
</evidence>
<evidence type="ECO:0000256" key="5">
    <source>
        <dbReference type="ARBA" id="ARBA00022679"/>
    </source>
</evidence>
<sequence>MSSSSDVNLMKAHGSIMIMSWIGLASTGIIMARYFRQTTERNVCGEKLWFAFHRFLMTLVVFLVLLAFLFILVLLKGTWVDWMTQGPRPFAHSIMRIFIVIFTVIQPFMALYRCHPDAQYRFIYNYFHRFLYYVSWRRVLFTFFLITTLLILFITNKHYSIQSTIELIPASKLKRIPFDTHSDLPSFMVNMSSDVFLKTTLCGGLISNSSNIKLSDISKTEKLLREKYKNICNLNYINMSCSKLINLQAFHTQKLRKFELKHPHAFTILLQKNLYQFQVLFRILYSKQNYYCIHVDLEASDCLVQYATKLSQCLKNVFVSLKRFNVTLQRRFSILQAELTCQIHLLKKSDKWKYYMILSGQDLPIQTGYTRTQILSLLNNSNSVQSIEEIHQSDTKKSLKSFTVYKGSFHSILTRSFLESIHKSETAYNILKHLRDAQLSHEYFYPALNRHQEFPGTGQLTEHLLSHYVQYKSQKGIFHLTWEDLPLIEQSKRLFAGEFDQQFDSVAIDCLEQWLKVKALNPVKINIKDYKLYIKRIKIRQQLNRIT</sequence>
<dbReference type="InterPro" id="IPR006593">
    <property type="entry name" value="Cyt_b561/ferric_Rdtase_TM"/>
</dbReference>
<evidence type="ECO:0000256" key="1">
    <source>
        <dbReference type="ARBA" id="ARBA00004606"/>
    </source>
</evidence>
<comment type="pathway">
    <text evidence="2">Protein modification; protein glycosylation.</text>
</comment>
<evidence type="ECO:0000256" key="9">
    <source>
        <dbReference type="ARBA" id="ARBA00022989"/>
    </source>
</evidence>
<proteinExistence type="inferred from homology"/>
<comment type="subcellular location">
    <subcellularLocation>
        <location evidence="1">Membrane</location>
        <topology evidence="1">Single-pass type II membrane protein</topology>
    </subcellularLocation>
</comment>
<gene>
    <name evidence="15" type="ORF">GPM918_LOCUS25431</name>
    <name evidence="16" type="ORF">SRO942_LOCUS25437</name>
</gene>
<dbReference type="PANTHER" id="PTHR19297:SF191">
    <property type="entry name" value="PROTEIN XYLOSYLTRANSFERASE"/>
    <property type="match status" value="1"/>
</dbReference>
<dbReference type="PROSITE" id="PS50939">
    <property type="entry name" value="CYTOCHROME_B561"/>
    <property type="match status" value="1"/>
</dbReference>
<dbReference type="GO" id="GO:0008375">
    <property type="term" value="F:acetylglucosaminyltransferase activity"/>
    <property type="evidence" value="ECO:0007669"/>
    <property type="project" value="TreeGrafter"/>
</dbReference>
<evidence type="ECO:0000313" key="16">
    <source>
        <dbReference type="EMBL" id="CAF3998639.1"/>
    </source>
</evidence>
<evidence type="ECO:0000256" key="12">
    <source>
        <dbReference type="ARBA" id="ARBA00038150"/>
    </source>
</evidence>
<keyword evidence="17" id="KW-1185">Reference proteome</keyword>
<evidence type="ECO:0000256" key="4">
    <source>
        <dbReference type="ARBA" id="ARBA00022676"/>
    </source>
</evidence>
<keyword evidence="3" id="KW-0813">Transport</keyword>
<dbReference type="Pfam" id="PF02485">
    <property type="entry name" value="Branch"/>
    <property type="match status" value="1"/>
</dbReference>
<dbReference type="OrthoDB" id="2019572at2759"/>
<comment type="similarity">
    <text evidence="12">Belongs to the glycosyltransferase 14 family.</text>
</comment>
<evidence type="ECO:0000256" key="8">
    <source>
        <dbReference type="ARBA" id="ARBA00022982"/>
    </source>
</evidence>
<dbReference type="EMBL" id="CAJNOQ010009868">
    <property type="protein sequence ID" value="CAF1236296.1"/>
    <property type="molecule type" value="Genomic_DNA"/>
</dbReference>
<feature type="transmembrane region" description="Helical" evidence="13">
    <location>
        <begin position="94"/>
        <end position="114"/>
    </location>
</feature>
<dbReference type="SMART" id="SM00665">
    <property type="entry name" value="B561"/>
    <property type="match status" value="1"/>
</dbReference>
<dbReference type="Gene3D" id="1.20.120.1770">
    <property type="match status" value="1"/>
</dbReference>
<keyword evidence="8" id="KW-0249">Electron transport</keyword>
<name>A0A814Z2W3_9BILA</name>
<dbReference type="AlphaFoldDB" id="A0A814Z2W3"/>
<feature type="transmembrane region" description="Helical" evidence="13">
    <location>
        <begin position="12"/>
        <end position="35"/>
    </location>
</feature>
<evidence type="ECO:0000313" key="17">
    <source>
        <dbReference type="Proteomes" id="UP000663829"/>
    </source>
</evidence>
<reference evidence="15" key="1">
    <citation type="submission" date="2021-02" db="EMBL/GenBank/DDBJ databases">
        <authorList>
            <person name="Nowell W R."/>
        </authorList>
    </citation>
    <scope>NUCLEOTIDE SEQUENCE</scope>
</reference>